<evidence type="ECO:0000313" key="2">
    <source>
        <dbReference type="Proteomes" id="UP001569428"/>
    </source>
</evidence>
<dbReference type="PANTHER" id="PTHR45458">
    <property type="entry name" value="SHORT-CHAIN DEHYDROGENASE/REDUCTASE SDR"/>
    <property type="match status" value="1"/>
</dbReference>
<protein>
    <submittedName>
        <fullName evidence="1">SDR family oxidoreductase</fullName>
    </submittedName>
</protein>
<reference evidence="1 2" key="1">
    <citation type="submission" date="2024-08" db="EMBL/GenBank/DDBJ databases">
        <authorList>
            <person name="Ishaq N."/>
        </authorList>
    </citation>
    <scope>NUCLEOTIDE SEQUENCE [LARGE SCALE GENOMIC DNA]</scope>
    <source>
        <strain evidence="1 2">DSM 18651</strain>
    </source>
</reference>
<accession>A0ABV4NX43</accession>
<sequence length="231" mass="25188">MSGTILITGSNRGIGFEICTQFASDGWKVLACCRDLDKAVELKDLGKQYSEVHPIQLDVTDYSQMISVAKAIQGEPIDILFNNAGYYGPKRVSFGGVDRTEWRRVLESNTIAPYMMAETFCDNVAASSHKLIAMMSSKVGSIADNRSGGGYIYRTSKTALNQIVKSLAIDLKDRGITVLALHPGWVKTAMGGPEALISAEVSVRGLKKILLQAEPSNSGHFYNYDGSEIPW</sequence>
<dbReference type="Gene3D" id="3.40.50.720">
    <property type="entry name" value="NAD(P)-binding Rossmann-like Domain"/>
    <property type="match status" value="1"/>
</dbReference>
<dbReference type="Pfam" id="PF00106">
    <property type="entry name" value="adh_short"/>
    <property type="match status" value="1"/>
</dbReference>
<dbReference type="InterPro" id="IPR002347">
    <property type="entry name" value="SDR_fam"/>
</dbReference>
<dbReference type="InterPro" id="IPR036291">
    <property type="entry name" value="NAD(P)-bd_dom_sf"/>
</dbReference>
<dbReference type="Proteomes" id="UP001569428">
    <property type="component" value="Unassembled WGS sequence"/>
</dbReference>
<evidence type="ECO:0000313" key="1">
    <source>
        <dbReference type="EMBL" id="MFA0810607.1"/>
    </source>
</evidence>
<dbReference type="PANTHER" id="PTHR45458:SF1">
    <property type="entry name" value="SHORT CHAIN DEHYDROGENASE"/>
    <property type="match status" value="1"/>
</dbReference>
<gene>
    <name evidence="1" type="ORF">ACCI49_06715</name>
</gene>
<organism evidence="1 2">
    <name type="scientific">Microbulbifer epialgicus</name>
    <dbReference type="NCBI Taxonomy" id="393907"/>
    <lineage>
        <taxon>Bacteria</taxon>
        <taxon>Pseudomonadati</taxon>
        <taxon>Pseudomonadota</taxon>
        <taxon>Gammaproteobacteria</taxon>
        <taxon>Cellvibrionales</taxon>
        <taxon>Microbulbiferaceae</taxon>
        <taxon>Microbulbifer</taxon>
    </lineage>
</organism>
<keyword evidence="2" id="KW-1185">Reference proteome</keyword>
<dbReference type="RefSeq" id="WP_371838179.1">
    <property type="nucleotide sequence ID" value="NZ_JBGMEK010000010.1"/>
</dbReference>
<dbReference type="PRINTS" id="PR00081">
    <property type="entry name" value="GDHRDH"/>
</dbReference>
<dbReference type="InterPro" id="IPR052184">
    <property type="entry name" value="SDR_enzymes"/>
</dbReference>
<dbReference type="EMBL" id="JBGMEK010000010">
    <property type="protein sequence ID" value="MFA0810607.1"/>
    <property type="molecule type" value="Genomic_DNA"/>
</dbReference>
<dbReference type="CDD" id="cd05325">
    <property type="entry name" value="carb_red_sniffer_like_SDR_c"/>
    <property type="match status" value="1"/>
</dbReference>
<dbReference type="SUPFAM" id="SSF51735">
    <property type="entry name" value="NAD(P)-binding Rossmann-fold domains"/>
    <property type="match status" value="1"/>
</dbReference>
<proteinExistence type="predicted"/>
<comment type="caution">
    <text evidence="1">The sequence shown here is derived from an EMBL/GenBank/DDBJ whole genome shotgun (WGS) entry which is preliminary data.</text>
</comment>
<name>A0ABV4NX43_9GAMM</name>